<feature type="compositionally biased region" description="Basic residues" evidence="1">
    <location>
        <begin position="184"/>
        <end position="200"/>
    </location>
</feature>
<gene>
    <name evidence="3" type="ORF">MKK02DRAFT_18823</name>
</gene>
<dbReference type="SUPFAM" id="SSF143865">
    <property type="entry name" value="CorA soluble domain-like"/>
    <property type="match status" value="1"/>
</dbReference>
<feature type="transmembrane region" description="Helical" evidence="2">
    <location>
        <begin position="682"/>
        <end position="700"/>
    </location>
</feature>
<dbReference type="PANTHER" id="PTHR21535">
    <property type="entry name" value="MAGNESIUM AND COBALT TRANSPORT PROTEIN/MITOCHONDRIAL IMPORT INNER MEMBRANE TRANSLOCASE SUBUNIT TIM8"/>
    <property type="match status" value="1"/>
</dbReference>
<feature type="transmembrane region" description="Helical" evidence="2">
    <location>
        <begin position="813"/>
        <end position="834"/>
    </location>
</feature>
<feature type="region of interest" description="Disordered" evidence="1">
    <location>
        <begin position="105"/>
        <end position="125"/>
    </location>
</feature>
<sequence length="908" mass="98601">MAARSPVIAFTPAPAVPASFPTVDPPPALPLSPILNRSPNPQPTPRSPRPEFAELLTPAKLRRKRRHGAPAVGPPSSVAGPSRGGWQTGQGDVYRGAVLDPTVPVEKKVETDDEAVTFESSSSGSTWSIVSDLERGRRKTVAALERLGERIGMRRGSDTSSASSASSSRLDRTQSLEPPLRNQTSRRRLSMSRRITRTLTRRSSVDSTPDAPRREYIPRKREFVLLLPEGEGGGDRVISTPSLPGVLDSIKGLRVRAGIDTQTPAPSRGGSAPGRPRRPQAHRSHTSFAHPPVPVRLHSGIATPLGRSPLSSPPLQNGTKPKSVSDLLHLPSPSSAPNLTGLVSSFPSNPIPTPPGQAQGAWWLDVSCPTWEDLRDIGELLSLHPLTLEDVLQQDPREKLDMFDKLGYYFVVVRALDETYFKYTPGTGSVASIGGLGKAVPSPALSGDSGRTAHEKEKAAGTGTGSPELVTTDEKAKEGRRRGWGMGRAVGKLAGRQGEKVEIVEDNPGREGLEGVGVGAVNVYLAVFEDGVVSFHYEDISKHTIRVRDRILSLAGGAGAEHTSDWVAHGLIDSIVDAFFPLIRYVDGEVDDIDSLTIDPSVDPRAAVPRVQVGMGSEQEKREEVEMSEKSPPIFGLGGITRRSTPSSGLTATATTAISLRTRLRSRLPIVRSTAPPSRFNPLPYLLLAFHSLIYLRLFFLPISSATHRSHHATEPIFDRTTMLRRITDLRRLVTGLTRLLGTKHQVIGRMRKRAAKGSGGLGWIEADAADHILLLQTSLMHYEYILSHCQPAYLSHLQVSFHITRGGIAKHILALSVVTISILPMQFVTSLLGTNVRVPRDGDADHLDENGDLAGYITFGVTTAIVFVIVCIMVGLVRWWRWGARRKFAERRGAEVPSAWDGYWGLK</sequence>
<feature type="compositionally biased region" description="Low complexity" evidence="1">
    <location>
        <begin position="264"/>
        <end position="274"/>
    </location>
</feature>
<feature type="region of interest" description="Disordered" evidence="1">
    <location>
        <begin position="1"/>
        <end position="93"/>
    </location>
</feature>
<dbReference type="RefSeq" id="XP_052948926.1">
    <property type="nucleotide sequence ID" value="XM_053086013.1"/>
</dbReference>
<dbReference type="GO" id="GO:0016020">
    <property type="term" value="C:membrane"/>
    <property type="evidence" value="ECO:0007669"/>
    <property type="project" value="InterPro"/>
</dbReference>
<dbReference type="Proteomes" id="UP001164286">
    <property type="component" value="Unassembled WGS sequence"/>
</dbReference>
<comment type="caution">
    <text evidence="3">The sequence shown here is derived from an EMBL/GenBank/DDBJ whole genome shotgun (WGS) entry which is preliminary data.</text>
</comment>
<evidence type="ECO:0000313" key="4">
    <source>
        <dbReference type="Proteomes" id="UP001164286"/>
    </source>
</evidence>
<dbReference type="InterPro" id="IPR044089">
    <property type="entry name" value="Alr1-like"/>
</dbReference>
<feature type="transmembrane region" description="Helical" evidence="2">
    <location>
        <begin position="854"/>
        <end position="878"/>
    </location>
</feature>
<evidence type="ECO:0000256" key="1">
    <source>
        <dbReference type="SAM" id="MobiDB-lite"/>
    </source>
</evidence>
<reference evidence="3" key="1">
    <citation type="journal article" date="2022" name="G3 (Bethesda)">
        <title>High quality genome of the basidiomycete yeast Dioszegia hungarica PDD-24b-2 isolated from cloud water.</title>
        <authorList>
            <person name="Jarrige D."/>
            <person name="Haridas S."/>
            <person name="Bleykasten-Grosshans C."/>
            <person name="Joly M."/>
            <person name="Nadalig T."/>
            <person name="Sancelme M."/>
            <person name="Vuilleumier S."/>
            <person name="Grigoriev I.V."/>
            <person name="Amato P."/>
            <person name="Bringel F."/>
        </authorList>
    </citation>
    <scope>NUCLEOTIDE SEQUENCE</scope>
    <source>
        <strain evidence="3">PDD-24b-2</strain>
    </source>
</reference>
<feature type="region of interest" description="Disordered" evidence="1">
    <location>
        <begin position="257"/>
        <end position="331"/>
    </location>
</feature>
<dbReference type="Gene3D" id="1.20.58.340">
    <property type="entry name" value="Magnesium transport protein CorA, transmembrane region"/>
    <property type="match status" value="3"/>
</dbReference>
<dbReference type="InterPro" id="IPR002523">
    <property type="entry name" value="MgTranspt_CorA/ZnTranspt_ZntB"/>
</dbReference>
<proteinExistence type="predicted"/>
<dbReference type="InterPro" id="IPR045861">
    <property type="entry name" value="CorA_cytoplasmic_dom"/>
</dbReference>
<dbReference type="EMBL" id="JAKWFO010000001">
    <property type="protein sequence ID" value="KAI9639149.1"/>
    <property type="molecule type" value="Genomic_DNA"/>
</dbReference>
<feature type="compositionally biased region" description="Low complexity" evidence="1">
    <location>
        <begin position="304"/>
        <end position="315"/>
    </location>
</feature>
<dbReference type="AlphaFoldDB" id="A0AA38LYN9"/>
<feature type="region of interest" description="Disordered" evidence="1">
    <location>
        <begin position="150"/>
        <end position="214"/>
    </location>
</feature>
<dbReference type="CDD" id="cd12829">
    <property type="entry name" value="Alr1p-like"/>
    <property type="match status" value="1"/>
</dbReference>
<name>A0AA38LYN9_9TREE</name>
<feature type="compositionally biased region" description="Basic residues" evidence="1">
    <location>
        <begin position="275"/>
        <end position="285"/>
    </location>
</feature>
<dbReference type="Gene3D" id="3.30.460.20">
    <property type="entry name" value="CorA soluble domain-like"/>
    <property type="match status" value="1"/>
</dbReference>
<dbReference type="PANTHER" id="PTHR21535:SF90">
    <property type="entry name" value="CORA METAL ION TRANSPORTER"/>
    <property type="match status" value="1"/>
</dbReference>
<dbReference type="GO" id="GO:0010961">
    <property type="term" value="P:intracellular magnesium ion homeostasis"/>
    <property type="evidence" value="ECO:0007669"/>
    <property type="project" value="TreeGrafter"/>
</dbReference>
<dbReference type="Pfam" id="PF01544">
    <property type="entry name" value="CorA"/>
    <property type="match status" value="1"/>
</dbReference>
<evidence type="ECO:0000256" key="2">
    <source>
        <dbReference type="SAM" id="Phobius"/>
    </source>
</evidence>
<keyword evidence="2" id="KW-0812">Transmembrane</keyword>
<dbReference type="GO" id="GO:0015095">
    <property type="term" value="F:magnesium ion transmembrane transporter activity"/>
    <property type="evidence" value="ECO:0007669"/>
    <property type="project" value="InterPro"/>
</dbReference>
<protein>
    <submittedName>
        <fullName evidence="3">Cation transporter</fullName>
    </submittedName>
</protein>
<organism evidence="3 4">
    <name type="scientific">Dioszegia hungarica</name>
    <dbReference type="NCBI Taxonomy" id="4972"/>
    <lineage>
        <taxon>Eukaryota</taxon>
        <taxon>Fungi</taxon>
        <taxon>Dikarya</taxon>
        <taxon>Basidiomycota</taxon>
        <taxon>Agaricomycotina</taxon>
        <taxon>Tremellomycetes</taxon>
        <taxon>Tremellales</taxon>
        <taxon>Bulleribasidiaceae</taxon>
        <taxon>Dioszegia</taxon>
    </lineage>
</organism>
<accession>A0AA38LYN9</accession>
<dbReference type="GeneID" id="77725214"/>
<evidence type="ECO:0000313" key="3">
    <source>
        <dbReference type="EMBL" id="KAI9639149.1"/>
    </source>
</evidence>
<keyword evidence="2" id="KW-0472">Membrane</keyword>
<keyword evidence="4" id="KW-1185">Reference proteome</keyword>
<feature type="region of interest" description="Disordered" evidence="1">
    <location>
        <begin position="443"/>
        <end position="481"/>
    </location>
</feature>
<keyword evidence="2" id="KW-1133">Transmembrane helix</keyword>